<evidence type="ECO:0000313" key="3">
    <source>
        <dbReference type="Proteomes" id="UP000218272"/>
    </source>
</evidence>
<dbReference type="InterPro" id="IPR006860">
    <property type="entry name" value="FecR"/>
</dbReference>
<dbReference type="Proteomes" id="UP000218272">
    <property type="component" value="Chromosome SCLO_1"/>
</dbReference>
<evidence type="ECO:0000259" key="1">
    <source>
        <dbReference type="Pfam" id="PF04773"/>
    </source>
</evidence>
<name>A0A1E1F4C0_9SPHN</name>
<keyword evidence="3" id="KW-1185">Reference proteome</keyword>
<accession>A0A1E1F4C0</accession>
<dbReference type="PANTHER" id="PTHR30273">
    <property type="entry name" value="PERIPLASMIC SIGNAL SENSOR AND SIGMA FACTOR ACTIVATOR FECR-RELATED"/>
    <property type="match status" value="1"/>
</dbReference>
<dbReference type="Gene3D" id="2.60.120.1440">
    <property type="match status" value="1"/>
</dbReference>
<dbReference type="Pfam" id="PF04773">
    <property type="entry name" value="FecR"/>
    <property type="match status" value="1"/>
</dbReference>
<dbReference type="InterPro" id="IPR012373">
    <property type="entry name" value="Ferrdict_sens_TM"/>
</dbReference>
<gene>
    <name evidence="2" type="ORF">SCLO_1023070</name>
</gene>
<dbReference type="GO" id="GO:0016989">
    <property type="term" value="F:sigma factor antagonist activity"/>
    <property type="evidence" value="ECO:0007669"/>
    <property type="project" value="TreeGrafter"/>
</dbReference>
<sequence length="236" mass="24775">MAGAVGAFGFVSFWFGDPLTILRADHRTDIGEVRTVALEDGSRVNLGPATAIAVHFDGRERRVELLSGVALFAPTPKAMAGGRPFVVEAANGEARALGTRFSVDRLPDAVRVAVAQHDVDVAAHAASGETAHAVLSPGRQVRYDANGLGSVAGVEVEQAEAWRRGRLLFDASPLGDVVAELNRYRRGQIIVANPALARRQVSGLFDAKDVDGAIATIATELGASTVSIGPFATIIR</sequence>
<proteinExistence type="predicted"/>
<protein>
    <recommendedName>
        <fullName evidence="1">FecR protein domain-containing protein</fullName>
    </recommendedName>
</protein>
<dbReference type="EMBL" id="AP017655">
    <property type="protein sequence ID" value="BAV65347.1"/>
    <property type="molecule type" value="Genomic_DNA"/>
</dbReference>
<dbReference type="Gene3D" id="3.55.50.30">
    <property type="match status" value="1"/>
</dbReference>
<dbReference type="AlphaFoldDB" id="A0A1E1F4C0"/>
<feature type="domain" description="FecR protein" evidence="1">
    <location>
        <begin position="25"/>
        <end position="117"/>
    </location>
</feature>
<dbReference type="PANTHER" id="PTHR30273:SF2">
    <property type="entry name" value="PROTEIN FECR"/>
    <property type="match status" value="1"/>
</dbReference>
<evidence type="ECO:0000313" key="2">
    <source>
        <dbReference type="EMBL" id="BAV65347.1"/>
    </source>
</evidence>
<organism evidence="2 3">
    <name type="scientific">Sphingobium cloacae</name>
    <dbReference type="NCBI Taxonomy" id="120107"/>
    <lineage>
        <taxon>Bacteria</taxon>
        <taxon>Pseudomonadati</taxon>
        <taxon>Pseudomonadota</taxon>
        <taxon>Alphaproteobacteria</taxon>
        <taxon>Sphingomonadales</taxon>
        <taxon>Sphingomonadaceae</taxon>
        <taxon>Sphingobium</taxon>
    </lineage>
</organism>
<reference evidence="2 3" key="1">
    <citation type="submission" date="2016-10" db="EMBL/GenBank/DDBJ databases">
        <title>Complete Genome Sequence of the Nonylphenol-Degrading Bacterium Sphingobium cloacae JCM 10874T.</title>
        <authorList>
            <person name="Ootsuka M."/>
            <person name="Nishizawa T."/>
            <person name="Ohta H."/>
        </authorList>
    </citation>
    <scope>NUCLEOTIDE SEQUENCE [LARGE SCALE GENOMIC DNA]</scope>
    <source>
        <strain evidence="2 3">JCM 10874</strain>
    </source>
</reference>
<dbReference type="KEGG" id="sclo:SCLO_1023070"/>